<evidence type="ECO:0000259" key="15">
    <source>
        <dbReference type="PROSITE" id="PS50853"/>
    </source>
</evidence>
<dbReference type="Ensembl" id="ENSAZOT00000020574.1">
    <property type="protein sequence ID" value="ENSAZOP00000019152.1"/>
    <property type="gene ID" value="ENSAZOG00000012402.1"/>
</dbReference>
<feature type="transmembrane region" description="Helical" evidence="13">
    <location>
        <begin position="1190"/>
        <end position="1213"/>
    </location>
</feature>
<feature type="domain" description="Ig-like" evidence="14">
    <location>
        <begin position="456"/>
        <end position="552"/>
    </location>
</feature>
<keyword evidence="5" id="KW-0130">Cell adhesion</keyword>
<dbReference type="FunFam" id="2.60.40.10:FF:000352">
    <property type="entry name" value="Cell adhesion molecule-related/down-regulated by oncogenes"/>
    <property type="match status" value="1"/>
</dbReference>
<evidence type="ECO:0000256" key="9">
    <source>
        <dbReference type="ARBA" id="ARBA00023180"/>
    </source>
</evidence>
<dbReference type="GO" id="GO:0030424">
    <property type="term" value="C:axon"/>
    <property type="evidence" value="ECO:0007669"/>
    <property type="project" value="TreeGrafter"/>
</dbReference>
<feature type="domain" description="Fibronectin type-III" evidence="15">
    <location>
        <begin position="810"/>
        <end position="906"/>
    </location>
</feature>
<feature type="compositionally biased region" description="Polar residues" evidence="12">
    <location>
        <begin position="1312"/>
        <end position="1323"/>
    </location>
</feature>
<evidence type="ECO:0000256" key="13">
    <source>
        <dbReference type="SAM" id="Phobius"/>
    </source>
</evidence>
<dbReference type="Gene3D" id="2.60.40.10">
    <property type="entry name" value="Immunoglobulins"/>
    <property type="match status" value="7"/>
</dbReference>
<keyword evidence="9" id="KW-0325">Glycoprotein</keyword>
<dbReference type="FunFam" id="2.60.40.10:FF:000205">
    <property type="entry name" value="Cell adhesion associated, oncogene regulated"/>
    <property type="match status" value="1"/>
</dbReference>
<keyword evidence="10" id="KW-0393">Immunoglobulin domain</keyword>
<dbReference type="Pfam" id="PF07679">
    <property type="entry name" value="I-set"/>
    <property type="match status" value="2"/>
</dbReference>
<evidence type="ECO:0000256" key="12">
    <source>
        <dbReference type="SAM" id="MobiDB-lite"/>
    </source>
</evidence>
<evidence type="ECO:0000256" key="7">
    <source>
        <dbReference type="ARBA" id="ARBA00023136"/>
    </source>
</evidence>
<dbReference type="FunFam" id="2.60.40.10:FF:001263">
    <property type="entry name" value="brother of CDO isoform X1"/>
    <property type="match status" value="1"/>
</dbReference>
<feature type="region of interest" description="Disordered" evidence="12">
    <location>
        <begin position="1312"/>
        <end position="1347"/>
    </location>
</feature>
<feature type="region of interest" description="Disordered" evidence="12">
    <location>
        <begin position="901"/>
        <end position="950"/>
    </location>
</feature>
<dbReference type="InterPro" id="IPR003599">
    <property type="entry name" value="Ig_sub"/>
</dbReference>
<keyword evidence="4" id="KW-0677">Repeat</keyword>
<evidence type="ECO:0000259" key="14">
    <source>
        <dbReference type="PROSITE" id="PS50835"/>
    </source>
</evidence>
<accession>A0A8B9V762</accession>
<keyword evidence="3" id="KW-0732">Signal</keyword>
<feature type="domain" description="Fibronectin type-III" evidence="15">
    <location>
        <begin position="943"/>
        <end position="1038"/>
    </location>
</feature>
<evidence type="ECO:0000256" key="1">
    <source>
        <dbReference type="ARBA" id="ARBA00004479"/>
    </source>
</evidence>
<organism evidence="16 17">
    <name type="scientific">Anas zonorhyncha</name>
    <name type="common">Eastern spot-billed duck</name>
    <dbReference type="NCBI Taxonomy" id="75864"/>
    <lineage>
        <taxon>Eukaryota</taxon>
        <taxon>Metazoa</taxon>
        <taxon>Chordata</taxon>
        <taxon>Craniata</taxon>
        <taxon>Vertebrata</taxon>
        <taxon>Euteleostomi</taxon>
        <taxon>Archelosauria</taxon>
        <taxon>Archosauria</taxon>
        <taxon>Dinosauria</taxon>
        <taxon>Saurischia</taxon>
        <taxon>Theropoda</taxon>
        <taxon>Coelurosauria</taxon>
        <taxon>Aves</taxon>
        <taxon>Neognathae</taxon>
        <taxon>Galloanserae</taxon>
        <taxon>Anseriformes</taxon>
        <taxon>Anatidae</taxon>
        <taxon>Anatinae</taxon>
        <taxon>Anas</taxon>
    </lineage>
</organism>
<feature type="domain" description="Fibronectin type-III" evidence="15">
    <location>
        <begin position="1047"/>
        <end position="1147"/>
    </location>
</feature>
<keyword evidence="6 13" id="KW-1133">Transmembrane helix</keyword>
<dbReference type="GO" id="GO:0016020">
    <property type="term" value="C:membrane"/>
    <property type="evidence" value="ECO:0007669"/>
    <property type="project" value="UniProtKB-SubCell"/>
</dbReference>
<dbReference type="CDD" id="cd00063">
    <property type="entry name" value="FN3"/>
    <property type="match status" value="3"/>
</dbReference>
<dbReference type="GO" id="GO:0098609">
    <property type="term" value="P:cell-cell adhesion"/>
    <property type="evidence" value="ECO:0007669"/>
    <property type="project" value="TreeGrafter"/>
</dbReference>
<sequence>MMPTVALPIPPDPMLRQPLRVVSSGGHLPSGPRRAMALPPPSRWPPRCCPSRHGGLSPCQAKLFGPTFPLPPAGGSAAAGRAAAPWVPAASLRGRQWPDDAGYCYCWGCVCGGVNRRPLPCFLGKGVEFCVFSLLWLLLFIPPPPQGEGRRERRWGRSSRSRELFGSSVIQKPSPVWRVWLPASSLPFPPPPPPPPPPSPPPPPPALLSPPCLSSAYNQPQNTAGNPQVKGPHLPLPFSPKNRLFFLSLSLSFFFFFSSFYYYYFSFLCVCVLNSPQIRPGSCQLLELSLFVASLNFGHGRVPPACWAGAPGSCCRTSTTSLEAAYGTLPWAPLPQETPHGMAMTRGKKRPMSPVPCLLLVAASCFAQLSESLQVTVQPASIVQKFGGPVSLGCVVDPPGVNLTWRLNGKELAGSDEVLGVQVERGKLVVAALNNHTVGRYQCIARVPEGVIASVPAVVTLANLKDFKFDGQHVIEVDEGNTAVIACDLPESHPKAQVRYSVKHEWLEASRDNYLIMPSGNLQIVNASQEDEGTYKCAAYNPVTQEVKTSVSSERLRVRRSTAEAARIIYPPEAQTIIVTKGQSLILECVASGIPPPRVTWAKDGSSVSAFNKTRFLLSNLLIDPTSEEDSGTYSCTADNGVGEAGAAFIFYNVQVFEPPEVTMELSQQIIPWGQSAKFTCEVRGNPQPSVVWLRNAVPLSASHRLRLSRRALRLVSVGPEDDGIYQCMAENEVGSAQAMVQLRTARPGATLNPGRDVRPGSAQPPTPPSQEGALKLPLDKAGLPKPGSTPLAAAAQCAASRELVSPAEAPVILSSPRTSKTDSYDLVWRPRPDSRAPILYYVVKHRKQVTNASDSWAVRDVPASQHRLTLTRLDPGSLYEVEMAAHNCAGEGQTAMVTFRTGRRPKPEIVASKEQQIQRDDPGTSTQSSNQSDNSRLSPPEAPDRPTISMASETSVYVTWIPRGNGGFPIQSFRVEYKKLKKLGDWVLATSDIPPSRLSVEIPGLEKGTSYKFRVRALNILGESEPSAASRPYVVSGYSNRVYERPVAGPYITFTDAINETTIMLKWMYIPASNNNTPIHGFYIYYRPTDSDNDSDYKKDVVEGDRYWHSISHLQPETSYDIKMQCFNEGGESEFSNVMICETKARKSLGLPGRLPPSTVAPQQHPPLSGGHSGLGTGAMVARSSDLPYLIVGVVLGSIVLLIVAFIPFCLWRAWSKQKQTIDMGFPGAGLLVSSCQYTMVPLRAISAPRANGHPYVNGQPYANGAHLNGICPSAGVGYASTKPRDYSPDMQQSHEETNALLQARVLQNGSAQRDYQPSRLPSSRPEDSSFLYSLPDDSTHQLLQPQDDCPHLQEHFIGLHHPVMGSKVGGPSLDARRDPLFHQGSPCCLGLVPVEEVERLDCCQSRGDLHPQNPVITSLSQDLPGHLNSSPPPLRPLETHSPTS</sequence>
<keyword evidence="2 13" id="KW-0812">Transmembrane</keyword>
<feature type="region of interest" description="Disordered" evidence="12">
    <location>
        <begin position="749"/>
        <end position="791"/>
    </location>
</feature>
<dbReference type="PANTHER" id="PTHR44170">
    <property type="entry name" value="PROTEIN SIDEKICK"/>
    <property type="match status" value="1"/>
</dbReference>
<dbReference type="SMART" id="SM00409">
    <property type="entry name" value="IG"/>
    <property type="match status" value="4"/>
</dbReference>
<feature type="compositionally biased region" description="Low complexity" evidence="12">
    <location>
        <begin position="925"/>
        <end position="936"/>
    </location>
</feature>
<evidence type="ECO:0000313" key="17">
    <source>
        <dbReference type="Proteomes" id="UP000694549"/>
    </source>
</evidence>
<reference evidence="16" key="2">
    <citation type="submission" date="2025-09" db="UniProtKB">
        <authorList>
            <consortium name="Ensembl"/>
        </authorList>
    </citation>
    <scope>IDENTIFICATION</scope>
</reference>
<keyword evidence="8" id="KW-1015">Disulfide bond</keyword>
<dbReference type="PROSITE" id="PS50835">
    <property type="entry name" value="IG_LIKE"/>
    <property type="match status" value="4"/>
</dbReference>
<dbReference type="SMART" id="SM00408">
    <property type="entry name" value="IGc2"/>
    <property type="match status" value="4"/>
</dbReference>
<keyword evidence="7 13" id="KW-0472">Membrane</keyword>
<keyword evidence="17" id="KW-1185">Reference proteome</keyword>
<evidence type="ECO:0000256" key="5">
    <source>
        <dbReference type="ARBA" id="ARBA00022889"/>
    </source>
</evidence>
<feature type="domain" description="Ig-like" evidence="14">
    <location>
        <begin position="572"/>
        <end position="641"/>
    </location>
</feature>
<dbReference type="Proteomes" id="UP000694549">
    <property type="component" value="Unplaced"/>
</dbReference>
<dbReference type="SUPFAM" id="SSF49265">
    <property type="entry name" value="Fibronectin type III"/>
    <property type="match status" value="2"/>
</dbReference>
<evidence type="ECO:0000256" key="8">
    <source>
        <dbReference type="ARBA" id="ARBA00023157"/>
    </source>
</evidence>
<dbReference type="InterPro" id="IPR007110">
    <property type="entry name" value="Ig-like_dom"/>
</dbReference>
<dbReference type="SMART" id="SM00060">
    <property type="entry name" value="FN3"/>
    <property type="match status" value="3"/>
</dbReference>
<dbReference type="InterPro" id="IPR013783">
    <property type="entry name" value="Ig-like_fold"/>
</dbReference>
<evidence type="ECO:0000256" key="2">
    <source>
        <dbReference type="ARBA" id="ARBA00022692"/>
    </source>
</evidence>
<dbReference type="InterPro" id="IPR036116">
    <property type="entry name" value="FN3_sf"/>
</dbReference>
<proteinExistence type="predicted"/>
<feature type="domain" description="Ig-like" evidence="14">
    <location>
        <begin position="356"/>
        <end position="453"/>
    </location>
</feature>
<evidence type="ECO:0000256" key="6">
    <source>
        <dbReference type="ARBA" id="ARBA00022989"/>
    </source>
</evidence>
<dbReference type="Pfam" id="PF00041">
    <property type="entry name" value="fn3"/>
    <property type="match status" value="3"/>
</dbReference>
<evidence type="ECO:0000256" key="10">
    <source>
        <dbReference type="ARBA" id="ARBA00023319"/>
    </source>
</evidence>
<evidence type="ECO:0000313" key="16">
    <source>
        <dbReference type="Ensembl" id="ENSAZOP00000019152.1"/>
    </source>
</evidence>
<evidence type="ECO:0000256" key="11">
    <source>
        <dbReference type="ARBA" id="ARBA00067175"/>
    </source>
</evidence>
<feature type="region of interest" description="Disordered" evidence="12">
    <location>
        <begin position="1413"/>
        <end position="1446"/>
    </location>
</feature>
<name>A0A8B9V762_9AVES</name>
<dbReference type="InterPro" id="IPR013098">
    <property type="entry name" value="Ig_I-set"/>
</dbReference>
<dbReference type="FunFam" id="2.60.40.10:FF:000327">
    <property type="entry name" value="Cell adhesion associated, oncogene regulated"/>
    <property type="match status" value="1"/>
</dbReference>
<feature type="transmembrane region" description="Helical" evidence="13">
    <location>
        <begin position="244"/>
        <end position="264"/>
    </location>
</feature>
<evidence type="ECO:0000256" key="4">
    <source>
        <dbReference type="ARBA" id="ARBA00022737"/>
    </source>
</evidence>
<dbReference type="FunFam" id="2.60.40.10:FF:000852">
    <property type="entry name" value="brother of CDO isoform X1"/>
    <property type="match status" value="1"/>
</dbReference>
<dbReference type="PROSITE" id="PS50853">
    <property type="entry name" value="FN3"/>
    <property type="match status" value="3"/>
</dbReference>
<dbReference type="InterPro" id="IPR003598">
    <property type="entry name" value="Ig_sub2"/>
</dbReference>
<evidence type="ECO:0000256" key="3">
    <source>
        <dbReference type="ARBA" id="ARBA00022729"/>
    </source>
</evidence>
<dbReference type="FunFam" id="2.60.40.10:FF:000655">
    <property type="entry name" value="brother of CDO isoform X1"/>
    <property type="match status" value="1"/>
</dbReference>
<dbReference type="Pfam" id="PF16625">
    <property type="entry name" value="ISET-FN3_linker"/>
    <property type="match status" value="1"/>
</dbReference>
<comment type="subcellular location">
    <subcellularLocation>
        <location evidence="1">Membrane</location>
        <topology evidence="1">Single-pass type I membrane protein</topology>
    </subcellularLocation>
</comment>
<dbReference type="PANTHER" id="PTHR44170:SF3">
    <property type="entry name" value="BROTHER OF CDO"/>
    <property type="match status" value="1"/>
</dbReference>
<reference evidence="16" key="1">
    <citation type="submission" date="2025-08" db="UniProtKB">
        <authorList>
            <consortium name="Ensembl"/>
        </authorList>
    </citation>
    <scope>IDENTIFICATION</scope>
</reference>
<dbReference type="GO" id="GO:0007411">
    <property type="term" value="P:axon guidance"/>
    <property type="evidence" value="ECO:0007669"/>
    <property type="project" value="TreeGrafter"/>
</dbReference>
<dbReference type="SUPFAM" id="SSF48726">
    <property type="entry name" value="Immunoglobulin"/>
    <property type="match status" value="3"/>
</dbReference>
<protein>
    <recommendedName>
        <fullName evidence="11">Brother of CDO</fullName>
    </recommendedName>
</protein>
<dbReference type="InterPro" id="IPR003961">
    <property type="entry name" value="FN3_dom"/>
</dbReference>
<feature type="domain" description="Ig-like" evidence="14">
    <location>
        <begin position="660"/>
        <end position="744"/>
    </location>
</feature>
<dbReference type="InterPro" id="IPR036179">
    <property type="entry name" value="Ig-like_dom_sf"/>
</dbReference>
<dbReference type="Pfam" id="PF13927">
    <property type="entry name" value="Ig_3"/>
    <property type="match status" value="1"/>
</dbReference>
<dbReference type="SUPFAM" id="SSF101447">
    <property type="entry name" value="Formin homology 2 domain (FH2 domain)"/>
    <property type="match status" value="1"/>
</dbReference>